<evidence type="ECO:0000313" key="4">
    <source>
        <dbReference type="Proteomes" id="UP000327085"/>
    </source>
</evidence>
<evidence type="ECO:0000313" key="3">
    <source>
        <dbReference type="EMBL" id="VVA20393.1"/>
    </source>
</evidence>
<feature type="region of interest" description="Disordered" evidence="1">
    <location>
        <begin position="1"/>
        <end position="39"/>
    </location>
</feature>
<accession>A0A5E4EXJ3</accession>
<dbReference type="AlphaFoldDB" id="A0A5E4EXJ3"/>
<sequence>MLHGYPPGHPKHKSNRSNRGGNRSQFDNSNNSAHSSVNHVKESPTMQEMQSVMNGLSDLQFQQILSIMNNKWANQSSNPKANAAGTSSSLSQAPLGLHRLILDSGATDYITSSPNLLVNCRQNIVLPPVIMSSGEQAPITSTGTLPLNSVISLKNVLGVPSFKVDLMSVSQVTRGLNCSITFFPYWCILQDLTTKTTIGLGKQ</sequence>
<dbReference type="OMA" id="QANMEGN"/>
<dbReference type="Pfam" id="PF22936">
    <property type="entry name" value="Pol_BBD"/>
    <property type="match status" value="1"/>
</dbReference>
<dbReference type="Proteomes" id="UP000327085">
    <property type="component" value="Chromosome 2"/>
</dbReference>
<feature type="compositionally biased region" description="Low complexity" evidence="1">
    <location>
        <begin position="28"/>
        <end position="38"/>
    </location>
</feature>
<organism evidence="3 4">
    <name type="scientific">Prunus dulcis</name>
    <name type="common">Almond</name>
    <name type="synonym">Amygdalus dulcis</name>
    <dbReference type="NCBI Taxonomy" id="3755"/>
    <lineage>
        <taxon>Eukaryota</taxon>
        <taxon>Viridiplantae</taxon>
        <taxon>Streptophyta</taxon>
        <taxon>Embryophyta</taxon>
        <taxon>Tracheophyta</taxon>
        <taxon>Spermatophyta</taxon>
        <taxon>Magnoliopsida</taxon>
        <taxon>eudicotyledons</taxon>
        <taxon>Gunneridae</taxon>
        <taxon>Pentapetalae</taxon>
        <taxon>rosids</taxon>
        <taxon>fabids</taxon>
        <taxon>Rosales</taxon>
        <taxon>Rosaceae</taxon>
        <taxon>Amygdaloideae</taxon>
        <taxon>Amygdaleae</taxon>
        <taxon>Prunus</taxon>
    </lineage>
</organism>
<dbReference type="InterPro" id="IPR054722">
    <property type="entry name" value="PolX-like_BBD"/>
</dbReference>
<protein>
    <submittedName>
        <fullName evidence="3">PREDICTED: Retrovirus-related Pol poly from transposon</fullName>
    </submittedName>
</protein>
<name>A0A5E4EXJ3_PRUDU</name>
<proteinExistence type="predicted"/>
<dbReference type="Gramene" id="VVA20393">
    <property type="protein sequence ID" value="VVA20393"/>
    <property type="gene ID" value="Prudul26B011432"/>
</dbReference>
<gene>
    <name evidence="3" type="ORF">ALMOND_2B011432</name>
</gene>
<evidence type="ECO:0000259" key="2">
    <source>
        <dbReference type="Pfam" id="PF22936"/>
    </source>
</evidence>
<feature type="compositionally biased region" description="Polar residues" evidence="1">
    <location>
        <begin position="17"/>
        <end position="27"/>
    </location>
</feature>
<feature type="domain" description="Retrovirus-related Pol polyprotein from transposon TNT 1-94-like beta-barrel" evidence="2">
    <location>
        <begin position="101"/>
        <end position="173"/>
    </location>
</feature>
<dbReference type="EMBL" id="CABIKO010000043">
    <property type="protein sequence ID" value="VVA20393.1"/>
    <property type="molecule type" value="Genomic_DNA"/>
</dbReference>
<dbReference type="InParanoid" id="A0A5E4EXJ3"/>
<evidence type="ECO:0000256" key="1">
    <source>
        <dbReference type="SAM" id="MobiDB-lite"/>
    </source>
</evidence>
<reference evidence="4" key="1">
    <citation type="journal article" date="2020" name="Plant J.">
        <title>Transposons played a major role in the diversification between the closely related almond and peach genomes: results from the almond genome sequence.</title>
        <authorList>
            <person name="Alioto T."/>
            <person name="Alexiou K.G."/>
            <person name="Bardil A."/>
            <person name="Barteri F."/>
            <person name="Castanera R."/>
            <person name="Cruz F."/>
            <person name="Dhingra A."/>
            <person name="Duval H."/>
            <person name="Fernandez I Marti A."/>
            <person name="Frias L."/>
            <person name="Galan B."/>
            <person name="Garcia J.L."/>
            <person name="Howad W."/>
            <person name="Gomez-Garrido J."/>
            <person name="Gut M."/>
            <person name="Julca I."/>
            <person name="Morata J."/>
            <person name="Puigdomenech P."/>
            <person name="Ribeca P."/>
            <person name="Rubio Cabetas M.J."/>
            <person name="Vlasova A."/>
            <person name="Wirthensohn M."/>
            <person name="Garcia-Mas J."/>
            <person name="Gabaldon T."/>
            <person name="Casacuberta J.M."/>
            <person name="Arus P."/>
        </authorList>
    </citation>
    <scope>NUCLEOTIDE SEQUENCE [LARGE SCALE GENOMIC DNA]</scope>
    <source>
        <strain evidence="4">cv. Texas</strain>
    </source>
</reference>